<evidence type="ECO:0000313" key="2">
    <source>
        <dbReference type="Proteomes" id="UP001172083"/>
    </source>
</evidence>
<dbReference type="SUPFAM" id="SSF56935">
    <property type="entry name" value="Porins"/>
    <property type="match status" value="1"/>
</dbReference>
<dbReference type="EMBL" id="JAUJEB010000001">
    <property type="protein sequence ID" value="MDN5211547.1"/>
    <property type="molecule type" value="Genomic_DNA"/>
</dbReference>
<organism evidence="1 2">
    <name type="scientific">Agaribacillus aureus</name>
    <dbReference type="NCBI Taxonomy" id="3051825"/>
    <lineage>
        <taxon>Bacteria</taxon>
        <taxon>Pseudomonadati</taxon>
        <taxon>Bacteroidota</taxon>
        <taxon>Cytophagia</taxon>
        <taxon>Cytophagales</taxon>
        <taxon>Splendidivirgaceae</taxon>
        <taxon>Agaribacillus</taxon>
    </lineage>
</organism>
<dbReference type="InterPro" id="IPR025631">
    <property type="entry name" value="Porin_10"/>
</dbReference>
<name>A0ABT8L3D0_9BACT</name>
<dbReference type="Pfam" id="PF14121">
    <property type="entry name" value="Porin_10"/>
    <property type="match status" value="1"/>
</dbReference>
<accession>A0ABT8L3D0</accession>
<reference evidence="1" key="1">
    <citation type="submission" date="2023-06" db="EMBL/GenBank/DDBJ databases">
        <title>Genomic of Agaribacillus aureum.</title>
        <authorList>
            <person name="Wang G."/>
        </authorList>
    </citation>
    <scope>NUCLEOTIDE SEQUENCE</scope>
    <source>
        <strain evidence="1">BMA12</strain>
    </source>
</reference>
<protein>
    <recommendedName>
        <fullName evidence="3">Porin</fullName>
    </recommendedName>
</protein>
<evidence type="ECO:0008006" key="3">
    <source>
        <dbReference type="Google" id="ProtNLM"/>
    </source>
</evidence>
<gene>
    <name evidence="1" type="ORF">QQ020_05780</name>
</gene>
<proteinExistence type="predicted"/>
<dbReference type="Proteomes" id="UP001172083">
    <property type="component" value="Unassembled WGS sequence"/>
</dbReference>
<comment type="caution">
    <text evidence="1">The sequence shown here is derived from an EMBL/GenBank/DDBJ whole genome shotgun (WGS) entry which is preliminary data.</text>
</comment>
<sequence length="622" mass="72260">MINNVYKHILLKKALLVVVWLLGSYTSEAQINIDSLSKESPYGPFTTRFFTEKQIKYGDTTKHFLDTLPDNFQRFDQVSINDYRYQNLGNLGTSLRPIFYEAPKIIGKTSGFSSYNPYFKSPDEIKYYNTKSPYSSIKSVFGGEGRSVVDVQFSRNINPLWNVGFDVTTINADKQVNSSGDGDRNSISWAYDLYSSFSTPDNKYHVLANFSRLRHRVTESGGIIPPEVDPTSNLFGYNDDAKIWLLNAESSKLLINYHVYHHYQLNSLFQIYHILDRTKEVNKFEDDNLAGDGDFFTDFLISPTSTFDRSELKVFTNELGVKGDYNNLFYSFYVKRRSLNYVHKYLENEGIENEDYAGTYLIYRLSDSMSVNFEGEVLTDGNFKIQADFNSKWLNLGFNVNQHAPSFLVDNYFGNHYEWDNNFSSVNSETFKGAINVDLGKLLIRPTASFTTLNDYIYFNSQKRPAQAVGKITIFSPGLDLNLTFLKHMHMDSRFTYTRLGGSDQDKMRIPEIHANSKLYYENILFNKVMWAQVGFDMHWQSAYFAPDYDPVTQQFFLQNDFEIPSYLLADLFVSFKVKRIRWFFKMTNVLQNVEADGYFTTPYYTGQKRTFDFGVNWMFFD</sequence>
<evidence type="ECO:0000313" key="1">
    <source>
        <dbReference type="EMBL" id="MDN5211547.1"/>
    </source>
</evidence>
<keyword evidence="2" id="KW-1185">Reference proteome</keyword>